<dbReference type="RefSeq" id="WP_067897199.1">
    <property type="nucleotide sequence ID" value="NZ_VSFG01000011.1"/>
</dbReference>
<dbReference type="GO" id="GO:0005975">
    <property type="term" value="P:carbohydrate metabolic process"/>
    <property type="evidence" value="ECO:0007669"/>
    <property type="project" value="UniProtKB-ARBA"/>
</dbReference>
<dbReference type="InterPro" id="IPR002909">
    <property type="entry name" value="IPT_dom"/>
</dbReference>
<feature type="transmembrane region" description="Helical" evidence="2">
    <location>
        <begin position="16"/>
        <end position="38"/>
    </location>
</feature>
<evidence type="ECO:0000313" key="5">
    <source>
        <dbReference type="Proteomes" id="UP000323380"/>
    </source>
</evidence>
<reference evidence="4 5" key="1">
    <citation type="submission" date="2019-08" db="EMBL/GenBank/DDBJ databases">
        <title>Actinomadura sp. nov. CYP1-5 isolated from mountain soil.</title>
        <authorList>
            <person name="Songsumanus A."/>
            <person name="Kuncharoen N."/>
            <person name="Kudo T."/>
            <person name="Yuki M."/>
            <person name="Igarashi Y."/>
            <person name="Tanasupawat S."/>
        </authorList>
    </citation>
    <scope>NUCLEOTIDE SEQUENCE [LARGE SCALE GENOMIC DNA]</scope>
    <source>
        <strain evidence="4 5">JCM 14158</strain>
    </source>
</reference>
<feature type="transmembrane region" description="Helical" evidence="2">
    <location>
        <begin position="73"/>
        <end position="94"/>
    </location>
</feature>
<gene>
    <name evidence="4" type="ORF">FXF69_37475</name>
</gene>
<feature type="compositionally biased region" description="Polar residues" evidence="1">
    <location>
        <begin position="241"/>
        <end position="251"/>
    </location>
</feature>
<dbReference type="Proteomes" id="UP000323380">
    <property type="component" value="Unassembled WGS sequence"/>
</dbReference>
<evidence type="ECO:0000313" key="4">
    <source>
        <dbReference type="EMBL" id="TYB41197.1"/>
    </source>
</evidence>
<keyword evidence="2" id="KW-0472">Membrane</keyword>
<dbReference type="AlphaFoldDB" id="A0A5D0NA58"/>
<comment type="caution">
    <text evidence="4">The sequence shown here is derived from an EMBL/GenBank/DDBJ whole genome shotgun (WGS) entry which is preliminary data.</text>
</comment>
<protein>
    <recommendedName>
        <fullName evidence="3">IPT/TIG domain-containing protein</fullName>
    </recommendedName>
</protein>
<keyword evidence="5" id="KW-1185">Reference proteome</keyword>
<evidence type="ECO:0000256" key="1">
    <source>
        <dbReference type="SAM" id="MobiDB-lite"/>
    </source>
</evidence>
<dbReference type="STRING" id="1220554.GCA_001552135_05415"/>
<keyword evidence="2" id="KW-0812">Transmembrane</keyword>
<dbReference type="Gene3D" id="2.60.40.10">
    <property type="entry name" value="Immunoglobulins"/>
    <property type="match status" value="1"/>
</dbReference>
<name>A0A5D0NA58_9ACTN</name>
<organism evidence="4 5">
    <name type="scientific">Actinomadura chibensis</name>
    <dbReference type="NCBI Taxonomy" id="392828"/>
    <lineage>
        <taxon>Bacteria</taxon>
        <taxon>Bacillati</taxon>
        <taxon>Actinomycetota</taxon>
        <taxon>Actinomycetes</taxon>
        <taxon>Streptosporangiales</taxon>
        <taxon>Thermomonosporaceae</taxon>
        <taxon>Actinomadura</taxon>
    </lineage>
</organism>
<feature type="transmembrane region" description="Helical" evidence="2">
    <location>
        <begin position="106"/>
        <end position="128"/>
    </location>
</feature>
<dbReference type="EMBL" id="VSFG01000011">
    <property type="protein sequence ID" value="TYB41197.1"/>
    <property type="molecule type" value="Genomic_DNA"/>
</dbReference>
<dbReference type="InterPro" id="IPR014756">
    <property type="entry name" value="Ig_E-set"/>
</dbReference>
<feature type="region of interest" description="Disordered" evidence="1">
    <location>
        <begin position="241"/>
        <end position="263"/>
    </location>
</feature>
<dbReference type="SUPFAM" id="SSF81296">
    <property type="entry name" value="E set domains"/>
    <property type="match status" value="1"/>
</dbReference>
<dbReference type="CDD" id="cd00102">
    <property type="entry name" value="IPT"/>
    <property type="match status" value="1"/>
</dbReference>
<sequence length="263" mass="27359">MADSEVGREYARTRDIVIVFAVLLVLTALLVIVLVQAWPPAPNPAPDGRAPAAAGKTVHLFGWSPTASRDTCLFLVVMAAGALGAVTHVLRSFYWYVGNRALRRSWLMMYLLLPVVGALFGLIVYLVVRGGLTSPLGGADDVNPYGVAAIAALVGQFSRETAEKFRAVFSTLLAPAQRGRDHAIPPKVSSIDPDSGPPGTAVTIQGDGLDGATSVRFGAARAAVIDATDTLVRTTLPAGATTASPVVNTPAGSAVSPEPFTVE</sequence>
<dbReference type="InterPro" id="IPR013783">
    <property type="entry name" value="Ig-like_fold"/>
</dbReference>
<proteinExistence type="predicted"/>
<keyword evidence="2" id="KW-1133">Transmembrane helix</keyword>
<accession>A0A5D0NA58</accession>
<feature type="domain" description="IPT/TIG" evidence="3">
    <location>
        <begin position="186"/>
        <end position="261"/>
    </location>
</feature>
<evidence type="ECO:0000256" key="2">
    <source>
        <dbReference type="SAM" id="Phobius"/>
    </source>
</evidence>
<evidence type="ECO:0000259" key="3">
    <source>
        <dbReference type="Pfam" id="PF01833"/>
    </source>
</evidence>
<dbReference type="Pfam" id="PF01833">
    <property type="entry name" value="TIG"/>
    <property type="match status" value="1"/>
</dbReference>